<proteinExistence type="predicted"/>
<keyword evidence="3" id="KW-1185">Reference proteome</keyword>
<feature type="region of interest" description="Disordered" evidence="1">
    <location>
        <begin position="1"/>
        <end position="53"/>
    </location>
</feature>
<evidence type="ECO:0000313" key="3">
    <source>
        <dbReference type="Proteomes" id="UP000587367"/>
    </source>
</evidence>
<organism evidence="2 3">
    <name type="scientific">Chryseobacterium sediminis</name>
    <dbReference type="NCBI Taxonomy" id="1679494"/>
    <lineage>
        <taxon>Bacteria</taxon>
        <taxon>Pseudomonadati</taxon>
        <taxon>Bacteroidota</taxon>
        <taxon>Flavobacteriia</taxon>
        <taxon>Flavobacteriales</taxon>
        <taxon>Weeksellaceae</taxon>
        <taxon>Chryseobacterium group</taxon>
        <taxon>Chryseobacterium</taxon>
    </lineage>
</organism>
<evidence type="ECO:0000313" key="2">
    <source>
        <dbReference type="EMBL" id="MBB6330889.1"/>
    </source>
</evidence>
<evidence type="ECO:0000256" key="1">
    <source>
        <dbReference type="SAM" id="MobiDB-lite"/>
    </source>
</evidence>
<protein>
    <recommendedName>
        <fullName evidence="4">Bacteriocin</fullName>
    </recommendedName>
</protein>
<dbReference type="Proteomes" id="UP000587367">
    <property type="component" value="Unassembled WGS sequence"/>
</dbReference>
<evidence type="ECO:0008006" key="4">
    <source>
        <dbReference type="Google" id="ProtNLM"/>
    </source>
</evidence>
<comment type="caution">
    <text evidence="2">The sequence shown here is derived from an EMBL/GenBank/DDBJ whole genome shotgun (WGS) entry which is preliminary data.</text>
</comment>
<dbReference type="EMBL" id="JACHKS010000001">
    <property type="protein sequence ID" value="MBB6330889.1"/>
    <property type="molecule type" value="Genomic_DNA"/>
</dbReference>
<sequence length="53" mass="5637">MKKKKEGQKKLSLEKLQLTKVINPRSIKGGGGGNTGLGLENGDDTRTDPTSPD</sequence>
<name>A0ABR6Q2Y2_9FLAO</name>
<reference evidence="2 3" key="1">
    <citation type="submission" date="2020-08" db="EMBL/GenBank/DDBJ databases">
        <title>Functional genomics of gut bacteria from endangered species of beetles.</title>
        <authorList>
            <person name="Carlos-Shanley C."/>
        </authorList>
    </citation>
    <scope>NUCLEOTIDE SEQUENCE [LARGE SCALE GENOMIC DNA]</scope>
    <source>
        <strain evidence="2 3">S00068</strain>
    </source>
</reference>
<accession>A0ABR6Q2Y2</accession>
<dbReference type="RefSeq" id="WP_167510650.1">
    <property type="nucleotide sequence ID" value="NZ_JACHKS010000001.1"/>
</dbReference>
<gene>
    <name evidence="2" type="ORF">HNP24_001839</name>
</gene>